<name>A0A916SXX1_9ACTN</name>
<comment type="caution">
    <text evidence="1">The sequence shown here is derived from an EMBL/GenBank/DDBJ whole genome shotgun (WGS) entry which is preliminary data.</text>
</comment>
<reference evidence="1" key="2">
    <citation type="submission" date="2020-09" db="EMBL/GenBank/DDBJ databases">
        <authorList>
            <person name="Sun Q."/>
            <person name="Zhou Y."/>
        </authorList>
    </citation>
    <scope>NUCLEOTIDE SEQUENCE</scope>
    <source>
        <strain evidence="1">CGMCC 1.12827</strain>
    </source>
</reference>
<proteinExistence type="predicted"/>
<dbReference type="AlphaFoldDB" id="A0A916SXX1"/>
<sequence>MNTYDVICGIAATGALAGLTLLGWLCPDDSDDLDRTPLGVLERRDEEEF</sequence>
<organism evidence="1 2">
    <name type="scientific">Gordonia jinhuaensis</name>
    <dbReference type="NCBI Taxonomy" id="1517702"/>
    <lineage>
        <taxon>Bacteria</taxon>
        <taxon>Bacillati</taxon>
        <taxon>Actinomycetota</taxon>
        <taxon>Actinomycetes</taxon>
        <taxon>Mycobacteriales</taxon>
        <taxon>Gordoniaceae</taxon>
        <taxon>Gordonia</taxon>
    </lineage>
</organism>
<dbReference type="EMBL" id="BMGC01000004">
    <property type="protein sequence ID" value="GGB22359.1"/>
    <property type="molecule type" value="Genomic_DNA"/>
</dbReference>
<evidence type="ECO:0000313" key="1">
    <source>
        <dbReference type="EMBL" id="GGB22359.1"/>
    </source>
</evidence>
<reference evidence="1" key="1">
    <citation type="journal article" date="2014" name="Int. J. Syst. Evol. Microbiol.">
        <title>Complete genome sequence of Corynebacterium casei LMG S-19264T (=DSM 44701T), isolated from a smear-ripened cheese.</title>
        <authorList>
            <consortium name="US DOE Joint Genome Institute (JGI-PGF)"/>
            <person name="Walter F."/>
            <person name="Albersmeier A."/>
            <person name="Kalinowski J."/>
            <person name="Ruckert C."/>
        </authorList>
    </citation>
    <scope>NUCLEOTIDE SEQUENCE</scope>
    <source>
        <strain evidence="1">CGMCC 1.12827</strain>
    </source>
</reference>
<protein>
    <submittedName>
        <fullName evidence="1">Uncharacterized protein</fullName>
    </submittedName>
</protein>
<keyword evidence="2" id="KW-1185">Reference proteome</keyword>
<gene>
    <name evidence="1" type="ORF">GCM10011489_08170</name>
</gene>
<accession>A0A916SXX1</accession>
<dbReference type="Proteomes" id="UP000621454">
    <property type="component" value="Unassembled WGS sequence"/>
</dbReference>
<dbReference type="RefSeq" id="WP_188585314.1">
    <property type="nucleotide sequence ID" value="NZ_BMGC01000004.1"/>
</dbReference>
<evidence type="ECO:0000313" key="2">
    <source>
        <dbReference type="Proteomes" id="UP000621454"/>
    </source>
</evidence>